<evidence type="ECO:0000256" key="1">
    <source>
        <dbReference type="SAM" id="Phobius"/>
    </source>
</evidence>
<protein>
    <submittedName>
        <fullName evidence="2">Cytochrome C and quinol oxidase polypeptide I</fullName>
    </submittedName>
</protein>
<dbReference type="SUPFAM" id="SSF81442">
    <property type="entry name" value="Cytochrome c oxidase subunit I-like"/>
    <property type="match status" value="1"/>
</dbReference>
<sequence length="125" mass="13440">MNISRSFMLVGVVFLVLGIPIGMYMGAVNNFALAPLHAHLNLLGFVLMTIFGILYRIVPAMADSGLAKVHFWLHTIGVSGVFVMLFLLLTGRITDAGMVPVAPASEGLVLLGILCYALNLLRNGR</sequence>
<evidence type="ECO:0000313" key="2">
    <source>
        <dbReference type="EMBL" id="OIQ79987.1"/>
    </source>
</evidence>
<name>A0A1J5QR65_9ZZZZ</name>
<feature type="transmembrane region" description="Helical" evidence="1">
    <location>
        <begin position="101"/>
        <end position="121"/>
    </location>
</feature>
<proteinExistence type="predicted"/>
<organism evidence="2">
    <name type="scientific">mine drainage metagenome</name>
    <dbReference type="NCBI Taxonomy" id="410659"/>
    <lineage>
        <taxon>unclassified sequences</taxon>
        <taxon>metagenomes</taxon>
        <taxon>ecological metagenomes</taxon>
    </lineage>
</organism>
<keyword evidence="1" id="KW-1133">Transmembrane helix</keyword>
<dbReference type="InterPro" id="IPR036927">
    <property type="entry name" value="Cyt_c_oxase-like_su1_sf"/>
</dbReference>
<dbReference type="EMBL" id="MLJW01001126">
    <property type="protein sequence ID" value="OIQ79987.1"/>
    <property type="molecule type" value="Genomic_DNA"/>
</dbReference>
<dbReference type="Gene3D" id="1.20.210.10">
    <property type="entry name" value="Cytochrome c oxidase-like, subunit I domain"/>
    <property type="match status" value="1"/>
</dbReference>
<accession>A0A1J5QR65</accession>
<comment type="caution">
    <text evidence="2">The sequence shown here is derived from an EMBL/GenBank/DDBJ whole genome shotgun (WGS) entry which is preliminary data.</text>
</comment>
<feature type="transmembrane region" description="Helical" evidence="1">
    <location>
        <begin position="7"/>
        <end position="26"/>
    </location>
</feature>
<feature type="transmembrane region" description="Helical" evidence="1">
    <location>
        <begin position="70"/>
        <end position="89"/>
    </location>
</feature>
<gene>
    <name evidence="2" type="ORF">GALL_382590</name>
</gene>
<feature type="transmembrane region" description="Helical" evidence="1">
    <location>
        <begin position="38"/>
        <end position="58"/>
    </location>
</feature>
<dbReference type="AlphaFoldDB" id="A0A1J5QR65"/>
<keyword evidence="1" id="KW-0472">Membrane</keyword>
<keyword evidence="1" id="KW-0812">Transmembrane</keyword>
<reference evidence="2" key="1">
    <citation type="submission" date="2016-10" db="EMBL/GenBank/DDBJ databases">
        <title>Sequence of Gallionella enrichment culture.</title>
        <authorList>
            <person name="Poehlein A."/>
            <person name="Muehling M."/>
            <person name="Daniel R."/>
        </authorList>
    </citation>
    <scope>NUCLEOTIDE SEQUENCE</scope>
</reference>